<dbReference type="STRING" id="1543381.LF63_0108025"/>
<organism evidence="1 2">
    <name type="scientific">Oleiagrimonas soli</name>
    <dbReference type="NCBI Taxonomy" id="1543381"/>
    <lineage>
        <taxon>Bacteria</taxon>
        <taxon>Pseudomonadati</taxon>
        <taxon>Pseudomonadota</taxon>
        <taxon>Gammaproteobacteria</taxon>
        <taxon>Lysobacterales</taxon>
        <taxon>Rhodanobacteraceae</taxon>
        <taxon>Oleiagrimonas</taxon>
    </lineage>
</organism>
<comment type="caution">
    <text evidence="1">The sequence shown here is derived from an EMBL/GenBank/DDBJ whole genome shotgun (WGS) entry which is preliminary data.</text>
</comment>
<dbReference type="HOGENOM" id="CLU_2539265_0_0_6"/>
<proteinExistence type="predicted"/>
<keyword evidence="2" id="KW-1185">Reference proteome</keyword>
<gene>
    <name evidence="1" type="ORF">LF63_0108025</name>
</gene>
<accession>A0A099CWY0</accession>
<sequence length="83" mass="9555">MRGLLGRGWADWQRLLAQRIFPMKPLPRRHGEHDKCRTTFDKDGLDQIIFAKNHRMDGGMGSCRRLSNMDGTATILETKSLSR</sequence>
<evidence type="ECO:0000313" key="1">
    <source>
        <dbReference type="EMBL" id="KGI78259.1"/>
    </source>
</evidence>
<dbReference type="Proteomes" id="UP000029708">
    <property type="component" value="Unassembled WGS sequence"/>
</dbReference>
<reference evidence="1 2" key="1">
    <citation type="submission" date="2014-09" db="EMBL/GenBank/DDBJ databases">
        <title>Xanthomonadaceae 3.5X direct submission.</title>
        <authorList>
            <person name="Fang T."/>
            <person name="Wang H."/>
        </authorList>
    </citation>
    <scope>NUCLEOTIDE SEQUENCE [LARGE SCALE GENOMIC DNA]</scope>
    <source>
        <strain evidence="1 2">3.5X</strain>
    </source>
</reference>
<dbReference type="AlphaFoldDB" id="A0A099CWY0"/>
<evidence type="ECO:0000313" key="2">
    <source>
        <dbReference type="Proteomes" id="UP000029708"/>
    </source>
</evidence>
<protein>
    <submittedName>
        <fullName evidence="1">Uncharacterized protein</fullName>
    </submittedName>
</protein>
<dbReference type="EMBL" id="JROI01000010">
    <property type="protein sequence ID" value="KGI78259.1"/>
    <property type="molecule type" value="Genomic_DNA"/>
</dbReference>
<name>A0A099CWY0_9GAMM</name>